<keyword evidence="1" id="KW-0808">Transferase</keyword>
<protein>
    <submittedName>
        <fullName evidence="7">Serine/threonine protein kinase</fullName>
    </submittedName>
</protein>
<feature type="domain" description="Protein kinase" evidence="6">
    <location>
        <begin position="133"/>
        <end position="382"/>
    </location>
</feature>
<dbReference type="PROSITE" id="PS50011">
    <property type="entry name" value="PROTEIN_KINASE_DOM"/>
    <property type="match status" value="1"/>
</dbReference>
<organism evidence="7 8">
    <name type="scientific">Actinomadura geliboluensis</name>
    <dbReference type="NCBI Taxonomy" id="882440"/>
    <lineage>
        <taxon>Bacteria</taxon>
        <taxon>Bacillati</taxon>
        <taxon>Actinomycetota</taxon>
        <taxon>Actinomycetes</taxon>
        <taxon>Streptosporangiales</taxon>
        <taxon>Thermomonosporaceae</taxon>
        <taxon>Actinomadura</taxon>
    </lineage>
</organism>
<dbReference type="PROSITE" id="PS00108">
    <property type="entry name" value="PROTEIN_KINASE_ST"/>
    <property type="match status" value="1"/>
</dbReference>
<evidence type="ECO:0000259" key="6">
    <source>
        <dbReference type="PROSITE" id="PS50011"/>
    </source>
</evidence>
<dbReference type="EMBL" id="VCKZ01000115">
    <property type="protein sequence ID" value="TMR37942.1"/>
    <property type="molecule type" value="Genomic_DNA"/>
</dbReference>
<keyword evidence="8" id="KW-1185">Reference proteome</keyword>
<dbReference type="CDD" id="cd14014">
    <property type="entry name" value="STKc_PknB_like"/>
    <property type="match status" value="1"/>
</dbReference>
<proteinExistence type="predicted"/>
<keyword evidence="2" id="KW-0547">Nucleotide-binding</keyword>
<evidence type="ECO:0000313" key="8">
    <source>
        <dbReference type="Proteomes" id="UP000305238"/>
    </source>
</evidence>
<evidence type="ECO:0000313" key="7">
    <source>
        <dbReference type="EMBL" id="TMR37942.1"/>
    </source>
</evidence>
<dbReference type="InterPro" id="IPR008271">
    <property type="entry name" value="Ser/Thr_kinase_AS"/>
</dbReference>
<feature type="compositionally biased region" description="Basic and acidic residues" evidence="5">
    <location>
        <begin position="10"/>
        <end position="47"/>
    </location>
</feature>
<keyword evidence="3 7" id="KW-0418">Kinase</keyword>
<evidence type="ECO:0000256" key="3">
    <source>
        <dbReference type="ARBA" id="ARBA00022777"/>
    </source>
</evidence>
<dbReference type="PANTHER" id="PTHR43289">
    <property type="entry name" value="MITOGEN-ACTIVATED PROTEIN KINASE KINASE KINASE 20-RELATED"/>
    <property type="match status" value="1"/>
</dbReference>
<dbReference type="SUPFAM" id="SSF56112">
    <property type="entry name" value="Protein kinase-like (PK-like)"/>
    <property type="match status" value="1"/>
</dbReference>
<dbReference type="GO" id="GO:0005524">
    <property type="term" value="F:ATP binding"/>
    <property type="evidence" value="ECO:0007669"/>
    <property type="project" value="UniProtKB-KW"/>
</dbReference>
<dbReference type="InterPro" id="IPR011009">
    <property type="entry name" value="Kinase-like_dom_sf"/>
</dbReference>
<dbReference type="InterPro" id="IPR000719">
    <property type="entry name" value="Prot_kinase_dom"/>
</dbReference>
<dbReference type="PANTHER" id="PTHR43289:SF34">
    <property type="entry name" value="SERINE_THREONINE-PROTEIN KINASE YBDM-RELATED"/>
    <property type="match status" value="1"/>
</dbReference>
<reference evidence="7 8" key="1">
    <citation type="submission" date="2019-05" db="EMBL/GenBank/DDBJ databases">
        <title>Draft genome sequence of Actinomadura geliboluensis A8036.</title>
        <authorList>
            <person name="Saricaoglu S."/>
            <person name="Isik K."/>
        </authorList>
    </citation>
    <scope>NUCLEOTIDE SEQUENCE [LARGE SCALE GENOMIC DNA]</scope>
    <source>
        <strain evidence="7 8">A8036</strain>
    </source>
</reference>
<evidence type="ECO:0000256" key="5">
    <source>
        <dbReference type="SAM" id="MobiDB-lite"/>
    </source>
</evidence>
<dbReference type="Proteomes" id="UP000305238">
    <property type="component" value="Unassembled WGS sequence"/>
</dbReference>
<keyword evidence="7" id="KW-0723">Serine/threonine-protein kinase</keyword>
<feature type="region of interest" description="Disordered" evidence="5">
    <location>
        <begin position="1"/>
        <end position="47"/>
    </location>
</feature>
<feature type="region of interest" description="Disordered" evidence="5">
    <location>
        <begin position="105"/>
        <end position="126"/>
    </location>
</feature>
<keyword evidence="4" id="KW-0067">ATP-binding</keyword>
<name>A0A5S4GZ44_9ACTN</name>
<dbReference type="Pfam" id="PF00069">
    <property type="entry name" value="Pkinase"/>
    <property type="match status" value="1"/>
</dbReference>
<dbReference type="Gene3D" id="1.10.510.10">
    <property type="entry name" value="Transferase(Phosphotransferase) domain 1"/>
    <property type="match status" value="1"/>
</dbReference>
<accession>A0A5S4GZ44</accession>
<sequence>MGGGLPGCAHDTDQRGRAEHQPDREAQVRDVEHGREDRDRRDDFRLPRRGVERRQDVQLHLPALVRVRTRRQIHDHGDHHLGRHVDVCGRELRFRRRRPSACLLHIGGNPAHRRRDPDQHGPVTTAERRLPGFIELATLGTGAQGEVVLARHETGGPPVAIKYLAPDLLGDTTAKSVFRDEAQMLKRVNNPHVARLLDYLESPWGAAIILEAVPGRPLRKILDEHERALTPEAALATLKGSLLGLAAAHGAGVVHRDYKPGNVLVQDDGQSKLIDFGIAVLTGQGGRSGTPAYMAPEQWAGDPATPATDIYAATCVFVECVTGGKPFSGTTLAELKAAHEEGFTSFESVSEPLHPLIRRGLARIPSKRTWNAYEFVSELEAIAVRAYGPDWERRGMLALGAIAATVVTAVPLAMLGSALLAPGAAATGAAASTAAGHVAAGLAQGAASVDVMAKTGTSVSKGFLSKIGGAKGAAGIGVAGVGGVIAAWLLWPGPSVGGTSHAGVHAYFTKPGVLLGQANLPAAETPYIDFKYTLTPARAKPGTEVRLVEEFRGRTPGGLYYTPSGERQCFGEKAGPKTHWYQWGIGLGKNQLDVKSSEFMAFYRVPPTKKSDIPQKASGAIVLPVRSDTTGEQQPFVQSECAIMSRWTTTTRIVLPDHGVLPPGKYLVTPHVPMKVTKAVRDDEAIPPESAGARIDGTLPMIEVLDD</sequence>
<evidence type="ECO:0000256" key="2">
    <source>
        <dbReference type="ARBA" id="ARBA00022741"/>
    </source>
</evidence>
<dbReference type="OrthoDB" id="4716121at2"/>
<evidence type="ECO:0000256" key="4">
    <source>
        <dbReference type="ARBA" id="ARBA00022840"/>
    </source>
</evidence>
<evidence type="ECO:0000256" key="1">
    <source>
        <dbReference type="ARBA" id="ARBA00022679"/>
    </source>
</evidence>
<comment type="caution">
    <text evidence="7">The sequence shown here is derived from an EMBL/GenBank/DDBJ whole genome shotgun (WGS) entry which is preliminary data.</text>
</comment>
<dbReference type="GO" id="GO:0004674">
    <property type="term" value="F:protein serine/threonine kinase activity"/>
    <property type="evidence" value="ECO:0007669"/>
    <property type="project" value="UniProtKB-KW"/>
</dbReference>
<gene>
    <name evidence="7" type="ORF">ETD96_17530</name>
</gene>
<dbReference type="AlphaFoldDB" id="A0A5S4GZ44"/>